<proteinExistence type="predicted"/>
<gene>
    <name evidence="2" type="ORF">S01H1_13315</name>
</gene>
<sequence length="55" mass="6623">PDDTLKFFNILSAHYIENRYPEYKKKLSTSLNKHKAEEYLNKTGESYKWIKSLLK</sequence>
<evidence type="ECO:0000313" key="2">
    <source>
        <dbReference type="EMBL" id="GAF74895.1"/>
    </source>
</evidence>
<organism evidence="2">
    <name type="scientific">marine sediment metagenome</name>
    <dbReference type="NCBI Taxonomy" id="412755"/>
    <lineage>
        <taxon>unclassified sequences</taxon>
        <taxon>metagenomes</taxon>
        <taxon>ecological metagenomes</taxon>
    </lineage>
</organism>
<dbReference type="SUPFAM" id="SSF81593">
    <property type="entry name" value="Nucleotidyltransferase substrate binding subunit/domain"/>
    <property type="match status" value="1"/>
</dbReference>
<dbReference type="Gene3D" id="1.20.120.330">
    <property type="entry name" value="Nucleotidyltransferases domain 2"/>
    <property type="match status" value="1"/>
</dbReference>
<feature type="non-terminal residue" evidence="2">
    <location>
        <position position="1"/>
    </location>
</feature>
<accession>X0TFP3</accession>
<comment type="caution">
    <text evidence="2">The sequence shown here is derived from an EMBL/GenBank/DDBJ whole genome shotgun (WGS) entry which is preliminary data.</text>
</comment>
<dbReference type="InterPro" id="IPR007842">
    <property type="entry name" value="HEPN_dom"/>
</dbReference>
<dbReference type="Pfam" id="PF05168">
    <property type="entry name" value="HEPN"/>
    <property type="match status" value="1"/>
</dbReference>
<evidence type="ECO:0000259" key="1">
    <source>
        <dbReference type="Pfam" id="PF05168"/>
    </source>
</evidence>
<protein>
    <recommendedName>
        <fullName evidence="1">HEPN domain-containing protein</fullName>
    </recommendedName>
</protein>
<name>X0TFP3_9ZZZZ</name>
<feature type="domain" description="HEPN" evidence="1">
    <location>
        <begin position="2"/>
        <end position="52"/>
    </location>
</feature>
<dbReference type="EMBL" id="BARS01006872">
    <property type="protein sequence ID" value="GAF74895.1"/>
    <property type="molecule type" value="Genomic_DNA"/>
</dbReference>
<reference evidence="2" key="1">
    <citation type="journal article" date="2014" name="Front. Microbiol.">
        <title>High frequency of phylogenetically diverse reductive dehalogenase-homologous genes in deep subseafloor sedimentary metagenomes.</title>
        <authorList>
            <person name="Kawai M."/>
            <person name="Futagami T."/>
            <person name="Toyoda A."/>
            <person name="Takaki Y."/>
            <person name="Nishi S."/>
            <person name="Hori S."/>
            <person name="Arai W."/>
            <person name="Tsubouchi T."/>
            <person name="Morono Y."/>
            <person name="Uchiyama I."/>
            <person name="Ito T."/>
            <person name="Fujiyama A."/>
            <person name="Inagaki F."/>
            <person name="Takami H."/>
        </authorList>
    </citation>
    <scope>NUCLEOTIDE SEQUENCE</scope>
    <source>
        <strain evidence="2">Expedition CK06-06</strain>
    </source>
</reference>
<dbReference type="AlphaFoldDB" id="X0TFP3"/>